<keyword evidence="3" id="KW-1185">Reference proteome</keyword>
<evidence type="ECO:0000256" key="1">
    <source>
        <dbReference type="SAM" id="Phobius"/>
    </source>
</evidence>
<gene>
    <name evidence="2" type="ORF">HID58_049882</name>
</gene>
<reference evidence="2 3" key="1">
    <citation type="submission" date="2021-05" db="EMBL/GenBank/DDBJ databases">
        <title>Genome Assembly of Synthetic Allotetraploid Brassica napus Reveals Homoeologous Exchanges between Subgenomes.</title>
        <authorList>
            <person name="Davis J.T."/>
        </authorList>
    </citation>
    <scope>NUCLEOTIDE SEQUENCE [LARGE SCALE GENOMIC DNA]</scope>
    <source>
        <strain evidence="3">cv. Da-Ae</strain>
        <tissue evidence="2">Seedling</tissue>
    </source>
</reference>
<feature type="transmembrane region" description="Helical" evidence="1">
    <location>
        <begin position="101"/>
        <end position="120"/>
    </location>
</feature>
<comment type="caution">
    <text evidence="2">The sequence shown here is derived from an EMBL/GenBank/DDBJ whole genome shotgun (WGS) entry which is preliminary data.</text>
</comment>
<accession>A0ABQ8B6A4</accession>
<evidence type="ECO:0000313" key="2">
    <source>
        <dbReference type="EMBL" id="KAH0900314.1"/>
    </source>
</evidence>
<keyword evidence="1" id="KW-0472">Membrane</keyword>
<evidence type="ECO:0000313" key="3">
    <source>
        <dbReference type="Proteomes" id="UP000824890"/>
    </source>
</evidence>
<organism evidence="2 3">
    <name type="scientific">Brassica napus</name>
    <name type="common">Rape</name>
    <dbReference type="NCBI Taxonomy" id="3708"/>
    <lineage>
        <taxon>Eukaryota</taxon>
        <taxon>Viridiplantae</taxon>
        <taxon>Streptophyta</taxon>
        <taxon>Embryophyta</taxon>
        <taxon>Tracheophyta</taxon>
        <taxon>Spermatophyta</taxon>
        <taxon>Magnoliopsida</taxon>
        <taxon>eudicotyledons</taxon>
        <taxon>Gunneridae</taxon>
        <taxon>Pentapetalae</taxon>
        <taxon>rosids</taxon>
        <taxon>malvids</taxon>
        <taxon>Brassicales</taxon>
        <taxon>Brassicaceae</taxon>
        <taxon>Brassiceae</taxon>
        <taxon>Brassica</taxon>
    </lineage>
</organism>
<name>A0ABQ8B6A4_BRANA</name>
<proteinExistence type="predicted"/>
<feature type="non-terminal residue" evidence="2">
    <location>
        <position position="1"/>
    </location>
</feature>
<dbReference type="EMBL" id="JAGKQM010000012">
    <property type="protein sequence ID" value="KAH0900314.1"/>
    <property type="molecule type" value="Genomic_DNA"/>
</dbReference>
<protein>
    <submittedName>
        <fullName evidence="2">Uncharacterized protein</fullName>
    </submittedName>
</protein>
<feature type="transmembrane region" description="Helical" evidence="1">
    <location>
        <begin position="126"/>
        <end position="143"/>
    </location>
</feature>
<dbReference type="Proteomes" id="UP000824890">
    <property type="component" value="Unassembled WGS sequence"/>
</dbReference>
<sequence length="149" mass="16529">RKQRLRSTLSPAYGHCVSERAVAGTLRSSLRCSYSASLSPAIPDRLGVNRHRWWLSGWNNDAVVWRACQFSNPGGGGLSSSVAAGLVSGRWELLQLRHRRLLSLWGEGFHSLASPILGFVPDSGSGVVIGSWFLWFTALICWMRSRFNQ</sequence>
<keyword evidence="1" id="KW-0812">Transmembrane</keyword>
<keyword evidence="1" id="KW-1133">Transmembrane helix</keyword>